<protein>
    <submittedName>
        <fullName evidence="1">Uncharacterized protein</fullName>
    </submittedName>
</protein>
<reference evidence="1 2" key="1">
    <citation type="submission" date="2017-11" db="EMBL/GenBank/DDBJ databases">
        <authorList>
            <person name="Kracher B."/>
        </authorList>
    </citation>
    <scope>NUCLEOTIDE SEQUENCE [LARGE SCALE GENOMIC DNA]</scope>
    <source>
        <strain evidence="1 2">RACE1</strain>
    </source>
</reference>
<evidence type="ECO:0000313" key="2">
    <source>
        <dbReference type="Proteomes" id="UP000275772"/>
    </source>
</evidence>
<proteinExistence type="predicted"/>
<accession>A0A383UL86</accession>
<evidence type="ECO:0000313" key="1">
    <source>
        <dbReference type="EMBL" id="SZF00647.1"/>
    </source>
</evidence>
<gene>
    <name evidence="1" type="ORF">BLGHR1_11390</name>
</gene>
<dbReference type="EMBL" id="UNSH01000021">
    <property type="protein sequence ID" value="SZF00647.1"/>
    <property type="molecule type" value="Genomic_DNA"/>
</dbReference>
<dbReference type="VEuPathDB" id="FungiDB:BLGHR1_11390"/>
<dbReference type="AlphaFoldDB" id="A0A383UL86"/>
<name>A0A383UL86_BLUHO</name>
<sequence>MNTPISEIPIPRIVGEGVVGGVEWLGFWFVLINYIPFEEFCLIKLGGGIWKINMSKQQQTAIRPANLVSDGLTILSFWMHLCHTLGHHSFYLPPRIPVCLQLLHSRESLTLHFCGFDTLALILIEINKMDKHDNFTVKVGQFNIST</sequence>
<organism evidence="1 2">
    <name type="scientific">Blumeria hordei</name>
    <name type="common">Barley powdery mildew</name>
    <name type="synonym">Blumeria graminis f. sp. hordei</name>
    <dbReference type="NCBI Taxonomy" id="2867405"/>
    <lineage>
        <taxon>Eukaryota</taxon>
        <taxon>Fungi</taxon>
        <taxon>Dikarya</taxon>
        <taxon>Ascomycota</taxon>
        <taxon>Pezizomycotina</taxon>
        <taxon>Leotiomycetes</taxon>
        <taxon>Erysiphales</taxon>
        <taxon>Erysiphaceae</taxon>
        <taxon>Blumeria</taxon>
    </lineage>
</organism>
<dbReference type="Proteomes" id="UP000275772">
    <property type="component" value="Unassembled WGS sequence"/>
</dbReference>